<sequence length="323" mass="36317">MKRLFYFILLLVGVSTVHSCKDLLDEDGNPLLDINENTGLNGPRALYREITNADTLATYHYNGLQLSKVVTDSMNSTADIAWSGNKISRIDFRGFLDLDKNGKMEKDSIVYTQQFTYAGTGKLEKISENRSYYHRITTAPFSVTNPSPQTLYKKVSSLFDLKYSSSTGKLESTNMKSGPDGPGVNFDTYADTKYEYSGDNVSKVVKNYGPITAGVPGAATRKLGFEYNNYDANINPFTLLPFEYKVTRLIDMDIYLAGLTTPYLANEKHPNGWMISPNNPKRLSITDLAVPVPTPTFFSTNYRYDPQTYMTVGYTVNYMYKPL</sequence>
<dbReference type="AlphaFoldDB" id="A0A1M4XI78"/>
<dbReference type="STRING" id="1416778.SAMN05443633_102343"/>
<keyword evidence="2" id="KW-1185">Reference proteome</keyword>
<reference evidence="2" key="1">
    <citation type="submission" date="2016-11" db="EMBL/GenBank/DDBJ databases">
        <authorList>
            <person name="Varghese N."/>
            <person name="Submissions S."/>
        </authorList>
    </citation>
    <scope>NUCLEOTIDE SEQUENCE [LARGE SCALE GENOMIC DNA]</scope>
    <source>
        <strain evidence="2">DSM 27619</strain>
    </source>
</reference>
<proteinExistence type="predicted"/>
<dbReference type="Proteomes" id="UP000184518">
    <property type="component" value="Unassembled WGS sequence"/>
</dbReference>
<name>A0A1M4XI78_9FLAO</name>
<organism evidence="1 2">
    <name type="scientific">Chryseobacterium arachidis</name>
    <dbReference type="NCBI Taxonomy" id="1416778"/>
    <lineage>
        <taxon>Bacteria</taxon>
        <taxon>Pseudomonadati</taxon>
        <taxon>Bacteroidota</taxon>
        <taxon>Flavobacteriia</taxon>
        <taxon>Flavobacteriales</taxon>
        <taxon>Weeksellaceae</taxon>
        <taxon>Chryseobacterium group</taxon>
        <taxon>Chryseobacterium</taxon>
    </lineage>
</organism>
<evidence type="ECO:0000313" key="1">
    <source>
        <dbReference type="EMBL" id="SHE93377.1"/>
    </source>
</evidence>
<protein>
    <submittedName>
        <fullName evidence="1">Uncharacterized protein</fullName>
    </submittedName>
</protein>
<dbReference type="RefSeq" id="WP_072953766.1">
    <property type="nucleotide sequence ID" value="NZ_FQUT01000002.1"/>
</dbReference>
<gene>
    <name evidence="1" type="ORF">SAMN05443633_102343</name>
</gene>
<evidence type="ECO:0000313" key="2">
    <source>
        <dbReference type="Proteomes" id="UP000184518"/>
    </source>
</evidence>
<dbReference type="OrthoDB" id="1232270at2"/>
<accession>A0A1M4XI78</accession>
<dbReference type="EMBL" id="FQUT01000002">
    <property type="protein sequence ID" value="SHE93377.1"/>
    <property type="molecule type" value="Genomic_DNA"/>
</dbReference>